<dbReference type="PANTHER" id="PTHR43265:SF1">
    <property type="entry name" value="ESTERASE ESTD"/>
    <property type="match status" value="1"/>
</dbReference>
<dbReference type="Proteomes" id="UP000183417">
    <property type="component" value="Unassembled WGS sequence"/>
</dbReference>
<evidence type="ECO:0000313" key="3">
    <source>
        <dbReference type="EMBL" id="SDZ58013.1"/>
    </source>
</evidence>
<dbReference type="SUPFAM" id="SSF53474">
    <property type="entry name" value="alpha/beta-Hydrolases"/>
    <property type="match status" value="1"/>
</dbReference>
<name>A0A1H3U6A2_9BURK</name>
<evidence type="ECO:0000259" key="2">
    <source>
        <dbReference type="Pfam" id="PF12697"/>
    </source>
</evidence>
<dbReference type="RefSeq" id="WP_074923998.1">
    <property type="nucleotide sequence ID" value="NZ_CP141274.1"/>
</dbReference>
<dbReference type="InterPro" id="IPR053145">
    <property type="entry name" value="AB_hydrolase_Est10"/>
</dbReference>
<dbReference type="Gene3D" id="3.40.50.1820">
    <property type="entry name" value="alpha/beta hydrolase"/>
    <property type="match status" value="1"/>
</dbReference>
<dbReference type="AlphaFoldDB" id="A0A1H3U6A2"/>
<dbReference type="InterPro" id="IPR000073">
    <property type="entry name" value="AB_hydrolase_1"/>
</dbReference>
<evidence type="ECO:0000256" key="1">
    <source>
        <dbReference type="SAM" id="SignalP"/>
    </source>
</evidence>
<feature type="signal peptide" evidence="1">
    <location>
        <begin position="1"/>
        <end position="19"/>
    </location>
</feature>
<dbReference type="PANTHER" id="PTHR43265">
    <property type="entry name" value="ESTERASE ESTD"/>
    <property type="match status" value="1"/>
</dbReference>
<dbReference type="Pfam" id="PF12697">
    <property type="entry name" value="Abhydrolase_6"/>
    <property type="match status" value="1"/>
</dbReference>
<dbReference type="GO" id="GO:0052689">
    <property type="term" value="F:carboxylic ester hydrolase activity"/>
    <property type="evidence" value="ECO:0007669"/>
    <property type="project" value="TreeGrafter"/>
</dbReference>
<dbReference type="InterPro" id="IPR029058">
    <property type="entry name" value="AB_hydrolase_fold"/>
</dbReference>
<dbReference type="GeneID" id="94689619"/>
<keyword evidence="1" id="KW-0732">Signal</keyword>
<accession>A0A1H3U6A2</accession>
<feature type="chain" id="PRO_5010307322" description="AB hydrolase-1 domain-containing protein" evidence="1">
    <location>
        <begin position="20"/>
        <end position="327"/>
    </location>
</feature>
<dbReference type="EMBL" id="FNPE01000038">
    <property type="protein sequence ID" value="SDZ58013.1"/>
    <property type="molecule type" value="Genomic_DNA"/>
</dbReference>
<feature type="domain" description="AB hydrolase-1" evidence="2">
    <location>
        <begin position="55"/>
        <end position="285"/>
    </location>
</feature>
<reference evidence="3 4" key="1">
    <citation type="submission" date="2016-10" db="EMBL/GenBank/DDBJ databases">
        <authorList>
            <person name="de Groot N.N."/>
        </authorList>
    </citation>
    <scope>NUCLEOTIDE SEQUENCE [LARGE SCALE GENOMIC DNA]</scope>
    <source>
        <strain evidence="3 4">LMG 24775</strain>
    </source>
</reference>
<sequence>MKALLLGLAAAICASTTMAAPATAVLGEKPLQATGPLDPLRGVLLTPSQSAPPVVLIVPGSGPTDRNGNSPFGLKASTYQLLAQELATQGIATVRIDKRGMFESYKAVEDPNAVTIQAYAEDVHHWVDAIRSETGAQCVWVLGHSEGGLVALEAGQGRSDICGLILVAAPGRPMGQTLREQLKEDPANAPILDQALPVIDALEAGRRVDTRQMDRPLNTMFDASVQGFLINTFALDPARLIAGYSKPVLIIQGERDLQIKPKDAQRLAKAAPNAKLVLLPATNHVLKKVETNDRAANLATYDKEGLPLVPGVSSTIARFITSATVKR</sequence>
<gene>
    <name evidence="3" type="ORF">SAMN05421547_13834</name>
</gene>
<proteinExistence type="predicted"/>
<evidence type="ECO:0000313" key="4">
    <source>
        <dbReference type="Proteomes" id="UP000183417"/>
    </source>
</evidence>
<organism evidence="3 4">
    <name type="scientific">Delftia lacustris</name>
    <dbReference type="NCBI Taxonomy" id="558537"/>
    <lineage>
        <taxon>Bacteria</taxon>
        <taxon>Pseudomonadati</taxon>
        <taxon>Pseudomonadota</taxon>
        <taxon>Betaproteobacteria</taxon>
        <taxon>Burkholderiales</taxon>
        <taxon>Comamonadaceae</taxon>
        <taxon>Delftia</taxon>
    </lineage>
</organism>
<protein>
    <recommendedName>
        <fullName evidence="2">AB hydrolase-1 domain-containing protein</fullName>
    </recommendedName>
</protein>